<accession>A0A0C2JUP3</accession>
<organism evidence="2 3">
    <name type="scientific">Thelohanellus kitauei</name>
    <name type="common">Myxosporean</name>
    <dbReference type="NCBI Taxonomy" id="669202"/>
    <lineage>
        <taxon>Eukaryota</taxon>
        <taxon>Metazoa</taxon>
        <taxon>Cnidaria</taxon>
        <taxon>Myxozoa</taxon>
        <taxon>Myxosporea</taxon>
        <taxon>Bivalvulida</taxon>
        <taxon>Platysporina</taxon>
        <taxon>Myxobolidae</taxon>
        <taxon>Thelohanellus</taxon>
    </lineage>
</organism>
<dbReference type="EMBL" id="JWZT01000994">
    <property type="protein sequence ID" value="KII73113.1"/>
    <property type="molecule type" value="Genomic_DNA"/>
</dbReference>
<sequence length="150" mass="17143">MNIDRSVKTIGPEGLFYDQDIYHQYPMSRYAAHTRFSLPCDGNSHGSRLFKSIHAELRPSGYLETLLDFSEAFDARIGLYYPEDTVICCSKHKSCLCRQFHTVPTDAGNERPKSGFGHIYLREYETSLRDPDSPPRGISEALRGYSRTLE</sequence>
<dbReference type="Proteomes" id="UP000031668">
    <property type="component" value="Unassembled WGS sequence"/>
</dbReference>
<evidence type="ECO:0000313" key="2">
    <source>
        <dbReference type="EMBL" id="KII73113.1"/>
    </source>
</evidence>
<evidence type="ECO:0000313" key="3">
    <source>
        <dbReference type="Proteomes" id="UP000031668"/>
    </source>
</evidence>
<evidence type="ECO:0000256" key="1">
    <source>
        <dbReference type="SAM" id="MobiDB-lite"/>
    </source>
</evidence>
<protein>
    <submittedName>
        <fullName evidence="2">Uncharacterized protein</fullName>
    </submittedName>
</protein>
<feature type="region of interest" description="Disordered" evidence="1">
    <location>
        <begin position="127"/>
        <end position="150"/>
    </location>
</feature>
<keyword evidence="3" id="KW-1185">Reference proteome</keyword>
<gene>
    <name evidence="2" type="ORF">RF11_03608</name>
</gene>
<comment type="caution">
    <text evidence="2">The sequence shown here is derived from an EMBL/GenBank/DDBJ whole genome shotgun (WGS) entry which is preliminary data.</text>
</comment>
<proteinExistence type="predicted"/>
<reference evidence="2 3" key="1">
    <citation type="journal article" date="2014" name="Genome Biol. Evol.">
        <title>The genome of the myxosporean Thelohanellus kitauei shows adaptations to nutrient acquisition within its fish host.</title>
        <authorList>
            <person name="Yang Y."/>
            <person name="Xiong J."/>
            <person name="Zhou Z."/>
            <person name="Huo F."/>
            <person name="Miao W."/>
            <person name="Ran C."/>
            <person name="Liu Y."/>
            <person name="Zhang J."/>
            <person name="Feng J."/>
            <person name="Wang M."/>
            <person name="Wang M."/>
            <person name="Wang L."/>
            <person name="Yao B."/>
        </authorList>
    </citation>
    <scope>NUCLEOTIDE SEQUENCE [LARGE SCALE GENOMIC DNA]</scope>
    <source>
        <strain evidence="2">Wuqing</strain>
    </source>
</reference>
<name>A0A0C2JUP3_THEKT</name>
<dbReference type="AlphaFoldDB" id="A0A0C2JUP3"/>